<reference evidence="6" key="1">
    <citation type="journal article" date="2019" name="Int. J. Syst. Evol. Microbiol.">
        <title>The Global Catalogue of Microorganisms (GCM) 10K type strain sequencing project: providing services to taxonomists for standard genome sequencing and annotation.</title>
        <authorList>
            <consortium name="The Broad Institute Genomics Platform"/>
            <consortium name="The Broad Institute Genome Sequencing Center for Infectious Disease"/>
            <person name="Wu L."/>
            <person name="Ma J."/>
        </authorList>
    </citation>
    <scope>NUCLEOTIDE SEQUENCE [LARGE SCALE GENOMIC DNA]</scope>
    <source>
        <strain evidence="6">NBRC 106396</strain>
    </source>
</reference>
<evidence type="ECO:0000256" key="2">
    <source>
        <dbReference type="SAM" id="SignalP"/>
    </source>
</evidence>
<dbReference type="InterPro" id="IPR029051">
    <property type="entry name" value="DUF4352"/>
</dbReference>
<dbReference type="Gene3D" id="2.60.40.1240">
    <property type="match status" value="1"/>
</dbReference>
<keyword evidence="1 2" id="KW-0732">Signal</keyword>
<dbReference type="Proteomes" id="UP001596549">
    <property type="component" value="Unassembled WGS sequence"/>
</dbReference>
<name>A0ABW2NT90_9BACL</name>
<dbReference type="Pfam" id="PF17118">
    <property type="entry name" value="DUF5105"/>
    <property type="match status" value="1"/>
</dbReference>
<feature type="domain" description="DUF4352" evidence="3">
    <location>
        <begin position="51"/>
        <end position="137"/>
    </location>
</feature>
<sequence length="347" mass="38598">MSRKGSYLVLLVMLMIVAAGCSGGASGDGKSDLVEVSVADASYILTGEDDGVSEKDTGILMVNLKVKNTSDEAVTISSGNGIKLYKGEQELSPKRDVFDPDLKLEPDMSGSIGANKVKTIPAFFEVEKGQKYEIGITPRTEDYEEKPKEVTLKLDTTKYADSLDKIEDPARALTAYIEAIYLDKENPDFEKLVSADKQALQEEAKSNFNDSLKSIVYNTIPAPEVDKHYNSFKSVLAKKTEYKAETKAYANDRAVVKIEYTTIDVDDSYEIIADIQKEYREKTGDFDSKRAQSFAMQNFETVLNMLEVQPGRDPLEIKMVKKDGKWSIDKGDYNSERLVEVFATGSR</sequence>
<accession>A0ABW2NT90</accession>
<feature type="chain" id="PRO_5046950978" evidence="2">
    <location>
        <begin position="28"/>
        <end position="347"/>
    </location>
</feature>
<gene>
    <name evidence="5" type="ORF">ACFQPF_12940</name>
</gene>
<dbReference type="PROSITE" id="PS51257">
    <property type="entry name" value="PROKAR_LIPOPROTEIN"/>
    <property type="match status" value="1"/>
</dbReference>
<dbReference type="EMBL" id="JBHTCP010000044">
    <property type="protein sequence ID" value="MFC7372577.1"/>
    <property type="molecule type" value="Genomic_DNA"/>
</dbReference>
<dbReference type="RefSeq" id="WP_379750158.1">
    <property type="nucleotide sequence ID" value="NZ_JBHTCP010000044.1"/>
</dbReference>
<dbReference type="Pfam" id="PF11611">
    <property type="entry name" value="DUF4352"/>
    <property type="match status" value="1"/>
</dbReference>
<dbReference type="InterPro" id="IPR031343">
    <property type="entry name" value="DUF5105"/>
</dbReference>
<feature type="signal peptide" evidence="2">
    <location>
        <begin position="1"/>
        <end position="27"/>
    </location>
</feature>
<proteinExistence type="predicted"/>
<protein>
    <submittedName>
        <fullName evidence="5">DUF5105 domain-containing protein</fullName>
    </submittedName>
</protein>
<evidence type="ECO:0000256" key="1">
    <source>
        <dbReference type="ARBA" id="ARBA00022729"/>
    </source>
</evidence>
<evidence type="ECO:0000313" key="6">
    <source>
        <dbReference type="Proteomes" id="UP001596549"/>
    </source>
</evidence>
<evidence type="ECO:0000259" key="3">
    <source>
        <dbReference type="Pfam" id="PF11611"/>
    </source>
</evidence>
<evidence type="ECO:0000313" key="5">
    <source>
        <dbReference type="EMBL" id="MFC7372577.1"/>
    </source>
</evidence>
<comment type="caution">
    <text evidence="5">The sequence shown here is derived from an EMBL/GenBank/DDBJ whole genome shotgun (WGS) entry which is preliminary data.</text>
</comment>
<feature type="domain" description="DUF5105" evidence="4">
    <location>
        <begin position="159"/>
        <end position="342"/>
    </location>
</feature>
<evidence type="ECO:0000259" key="4">
    <source>
        <dbReference type="Pfam" id="PF17118"/>
    </source>
</evidence>
<dbReference type="InterPro" id="IPR029050">
    <property type="entry name" value="Immunoprotect_excell_Ig-like"/>
</dbReference>
<organism evidence="5 6">
    <name type="scientific">Fictibacillus iocasae</name>
    <dbReference type="NCBI Taxonomy" id="2715437"/>
    <lineage>
        <taxon>Bacteria</taxon>
        <taxon>Bacillati</taxon>
        <taxon>Bacillota</taxon>
        <taxon>Bacilli</taxon>
        <taxon>Bacillales</taxon>
        <taxon>Fictibacillaceae</taxon>
        <taxon>Fictibacillus</taxon>
    </lineage>
</organism>
<keyword evidence="6" id="KW-1185">Reference proteome</keyword>